<evidence type="ECO:0000313" key="2">
    <source>
        <dbReference type="EMBL" id="CAK0821218.1"/>
    </source>
</evidence>
<dbReference type="Proteomes" id="UP001189429">
    <property type="component" value="Unassembled WGS sequence"/>
</dbReference>
<accession>A0ABN9RQA2</accession>
<feature type="compositionally biased region" description="Polar residues" evidence="1">
    <location>
        <begin position="762"/>
        <end position="771"/>
    </location>
</feature>
<feature type="region of interest" description="Disordered" evidence="1">
    <location>
        <begin position="755"/>
        <end position="776"/>
    </location>
</feature>
<dbReference type="EMBL" id="CAUYUJ010007569">
    <property type="protein sequence ID" value="CAK0821218.1"/>
    <property type="molecule type" value="Genomic_DNA"/>
</dbReference>
<evidence type="ECO:0000313" key="3">
    <source>
        <dbReference type="Proteomes" id="UP001189429"/>
    </source>
</evidence>
<comment type="caution">
    <text evidence="2">The sequence shown here is derived from an EMBL/GenBank/DDBJ whole genome shotgun (WGS) entry which is preliminary data.</text>
</comment>
<name>A0ABN9RQA2_9DINO</name>
<keyword evidence="3" id="KW-1185">Reference proteome</keyword>
<feature type="non-terminal residue" evidence="2">
    <location>
        <position position="1"/>
    </location>
</feature>
<sequence>FHLVRYNVGGPAIDHERLTLLPGYILAPDGDDYAELAVPNHDIRSIHILSGQGEGLPGIPPQHRYQFRQLPRAAEVWAALRRASAQGFGATPASPFCIDLSATNVLGLAAGPLPLPDPAAVGPGAGAGALAPAGGAAAAPPAFGGPAAAGPPAGAGGVGALAAALGGGGAGVPAAAAPVPGGAPAAAAPPLVGDPRVMALVLDGRGVRDIALSDAVKLQTETARADWPVKGLRTLLWVLGFMLRMAGGAMAWHNRWIAMMQLGESDESVKLHETLCRVIETALCYDQLVICELASYEYLARQLQLVEGRAFEERVRKTQPVPKAKAQAKELAAADFGSEVGHFLGTGETKGNLCICPALMDWIADQMKRGLTSPFPSLVSLARFAPRPSCPRLVWARPCAVPIASATFFRYLFFLWMGAAIYHWVALFVCALPKVRAGASGCLGGLPLEPASAAYSERSSACEASLVEMLAQAPGYAGDSGRVRPYSQPLVAWLKSTKAASTSDVVSDADSIALQGWRQTMLNPESVAAELRDALGIQRPCVDPELRYQPKSHAQFLKQLEAHDMISWRAASLPVLEFSEAVSKGVFTGLQIDGLSGVVRVRPDRLARTRQAVLGLLRRGRDSAGALSVLVGHCTWGMILRRDVLAIFNSVYRFINVAGAHPAPLWDSVVRELRAAVALIPLWSASTRSRWSSRVHAPDASTYGKGACVKVIPPDLVSDVGRVAEKWRCHQGSSVLARAHAFSPAEPHQEVIRTARSRETHTGPSSLSRGSLSAPGASAVSASTGRYYHDRAQKFLSWCLWTALDASCSVDLGTVLAVHVVHLFLCEYDHATGRAKLAALKCQLPLMLVGSRPMPRAVRALQGGAQFALPLIRHQLPRMAMFATVGVLLAQGRLSEVEFARLAFDTCLRPRGAHRLAASSFLAPRVGSKEGYQLWASLVNEAASGRPGQTGVTDVNVIVNDPSRPLSPALVFFGGQVGARLLQLMEVTARTGTPPLRPPPLVPASAPAAESGARCRRLGAPLKGVNRDDTDLRAIRVANALAESVFKLIRECTARQVATAGTDMIV</sequence>
<proteinExistence type="predicted"/>
<protein>
    <submittedName>
        <fullName evidence="2">Uncharacterized protein</fullName>
    </submittedName>
</protein>
<reference evidence="2" key="1">
    <citation type="submission" date="2023-10" db="EMBL/GenBank/DDBJ databases">
        <authorList>
            <person name="Chen Y."/>
            <person name="Shah S."/>
            <person name="Dougan E. K."/>
            <person name="Thang M."/>
            <person name="Chan C."/>
        </authorList>
    </citation>
    <scope>NUCLEOTIDE SEQUENCE [LARGE SCALE GENOMIC DNA]</scope>
</reference>
<organism evidence="2 3">
    <name type="scientific">Prorocentrum cordatum</name>
    <dbReference type="NCBI Taxonomy" id="2364126"/>
    <lineage>
        <taxon>Eukaryota</taxon>
        <taxon>Sar</taxon>
        <taxon>Alveolata</taxon>
        <taxon>Dinophyceae</taxon>
        <taxon>Prorocentrales</taxon>
        <taxon>Prorocentraceae</taxon>
        <taxon>Prorocentrum</taxon>
    </lineage>
</organism>
<evidence type="ECO:0000256" key="1">
    <source>
        <dbReference type="SAM" id="MobiDB-lite"/>
    </source>
</evidence>
<feature type="non-terminal residue" evidence="2">
    <location>
        <position position="1066"/>
    </location>
</feature>
<gene>
    <name evidence="2" type="ORF">PCOR1329_LOCUS22601</name>
</gene>